<reference evidence="3" key="1">
    <citation type="journal article" date="2019" name="Int. J. Syst. Evol. Microbiol.">
        <title>The Global Catalogue of Microorganisms (GCM) 10K type strain sequencing project: providing services to taxonomists for standard genome sequencing and annotation.</title>
        <authorList>
            <consortium name="The Broad Institute Genomics Platform"/>
            <consortium name="The Broad Institute Genome Sequencing Center for Infectious Disease"/>
            <person name="Wu L."/>
            <person name="Ma J."/>
        </authorList>
    </citation>
    <scope>NUCLEOTIDE SEQUENCE [LARGE SCALE GENOMIC DNA]</scope>
    <source>
        <strain evidence="3">JCM 16021</strain>
    </source>
</reference>
<feature type="region of interest" description="Disordered" evidence="1">
    <location>
        <begin position="139"/>
        <end position="180"/>
    </location>
</feature>
<evidence type="ECO:0000313" key="2">
    <source>
        <dbReference type="EMBL" id="GAA2134630.1"/>
    </source>
</evidence>
<comment type="caution">
    <text evidence="2">The sequence shown here is derived from an EMBL/GenBank/DDBJ whole genome shotgun (WGS) entry which is preliminary data.</text>
</comment>
<organism evidence="2 3">
    <name type="scientific">Nocardioides bigeumensis</name>
    <dbReference type="NCBI Taxonomy" id="433657"/>
    <lineage>
        <taxon>Bacteria</taxon>
        <taxon>Bacillati</taxon>
        <taxon>Actinomycetota</taxon>
        <taxon>Actinomycetes</taxon>
        <taxon>Propionibacteriales</taxon>
        <taxon>Nocardioidaceae</taxon>
        <taxon>Nocardioides</taxon>
    </lineage>
</organism>
<dbReference type="Proteomes" id="UP001500575">
    <property type="component" value="Unassembled WGS sequence"/>
</dbReference>
<gene>
    <name evidence="2" type="ORF">GCM10009843_41300</name>
</gene>
<evidence type="ECO:0000256" key="1">
    <source>
        <dbReference type="SAM" id="MobiDB-lite"/>
    </source>
</evidence>
<protein>
    <submittedName>
        <fullName evidence="2">Uncharacterized protein</fullName>
    </submittedName>
</protein>
<evidence type="ECO:0000313" key="3">
    <source>
        <dbReference type="Proteomes" id="UP001500575"/>
    </source>
</evidence>
<name>A0ABP5KMA7_9ACTN</name>
<keyword evidence="3" id="KW-1185">Reference proteome</keyword>
<dbReference type="EMBL" id="BAAAQQ010000014">
    <property type="protein sequence ID" value="GAA2134630.1"/>
    <property type="molecule type" value="Genomic_DNA"/>
</dbReference>
<accession>A0ABP5KMA7</accession>
<sequence length="225" mass="23809">MVLTWVGPSKVLTVDNLRIGQSGGQPAYREKSTARENLGVSDPSGALDERALLMAVPLRHLEAAVVAGPLARVLLPAGGPGDLDSAGAGTVLLVMATDAGDAEVPAATWSAAVVRRVPYEAGAPWPDGLPATWLAEHAPELPAPTGSADPIAGDDGDDGDDWDDWDDDDPEDEDDELGPQAFVEVAGLAPLDRRDWVFANELVRKQARRGRSFRPRVPMLVDLPL</sequence>
<feature type="compositionally biased region" description="Acidic residues" evidence="1">
    <location>
        <begin position="152"/>
        <end position="177"/>
    </location>
</feature>
<proteinExistence type="predicted"/>